<evidence type="ECO:0000313" key="2">
    <source>
        <dbReference type="EMBL" id="SFN70276.1"/>
    </source>
</evidence>
<reference evidence="3" key="1">
    <citation type="submission" date="2016-10" db="EMBL/GenBank/DDBJ databases">
        <authorList>
            <person name="Varghese N."/>
            <person name="Submissions S."/>
        </authorList>
    </citation>
    <scope>NUCLEOTIDE SEQUENCE [LARGE SCALE GENOMIC DNA]</scope>
    <source>
        <strain evidence="3">XJ109</strain>
    </source>
</reference>
<accession>A0A1I5B6E2</accession>
<keyword evidence="1" id="KW-0812">Transmembrane</keyword>
<feature type="transmembrane region" description="Helical" evidence="1">
    <location>
        <begin position="12"/>
        <end position="32"/>
    </location>
</feature>
<dbReference type="Proteomes" id="UP000199149">
    <property type="component" value="Unassembled WGS sequence"/>
</dbReference>
<proteinExistence type="predicted"/>
<organism evidence="2 3">
    <name type="scientific">Algoriella xinjiangensis</name>
    <dbReference type="NCBI Taxonomy" id="684065"/>
    <lineage>
        <taxon>Bacteria</taxon>
        <taxon>Pseudomonadati</taxon>
        <taxon>Bacteroidota</taxon>
        <taxon>Flavobacteriia</taxon>
        <taxon>Flavobacteriales</taxon>
        <taxon>Weeksellaceae</taxon>
        <taxon>Algoriella</taxon>
    </lineage>
</organism>
<dbReference type="EMBL" id="FOUZ01000022">
    <property type="protein sequence ID" value="SFN70276.1"/>
    <property type="molecule type" value="Genomic_DNA"/>
</dbReference>
<evidence type="ECO:0000256" key="1">
    <source>
        <dbReference type="SAM" id="Phobius"/>
    </source>
</evidence>
<keyword evidence="1" id="KW-1133">Transmembrane helix</keyword>
<evidence type="ECO:0008006" key="4">
    <source>
        <dbReference type="Google" id="ProtNLM"/>
    </source>
</evidence>
<gene>
    <name evidence="2" type="ORF">SAMN05421738_12211</name>
</gene>
<keyword evidence="1" id="KW-0472">Membrane</keyword>
<dbReference type="RefSeq" id="WP_092910539.1">
    <property type="nucleotide sequence ID" value="NZ_FOUZ01000022.1"/>
</dbReference>
<sequence>MNSNQKIILKYLLVIISFVILVGCPSSVQVVYRPNIQLINNDGVYLYPLKNTKDTITLTCLYTKSYNQIKYKENIIVIITTSTNNNNTPVIFSSNNGKLKLYKSEENKKFFVLNDSINYKKIKIKNDSLNIKLDNSNHLLFLYKNN</sequence>
<dbReference type="PROSITE" id="PS51257">
    <property type="entry name" value="PROKAR_LIPOPROTEIN"/>
    <property type="match status" value="1"/>
</dbReference>
<evidence type="ECO:0000313" key="3">
    <source>
        <dbReference type="Proteomes" id="UP000199149"/>
    </source>
</evidence>
<keyword evidence="3" id="KW-1185">Reference proteome</keyword>
<dbReference type="AlphaFoldDB" id="A0A1I5B6E2"/>
<name>A0A1I5B6E2_9FLAO</name>
<protein>
    <recommendedName>
        <fullName evidence="4">Lipoprotein</fullName>
    </recommendedName>
</protein>